<evidence type="ECO:0000313" key="12">
    <source>
        <dbReference type="Proteomes" id="UP001556692"/>
    </source>
</evidence>
<dbReference type="SMART" id="SM00382">
    <property type="entry name" value="AAA"/>
    <property type="match status" value="1"/>
</dbReference>
<evidence type="ECO:0000256" key="2">
    <source>
        <dbReference type="ARBA" id="ARBA00022448"/>
    </source>
</evidence>
<keyword evidence="7 9" id="KW-1133">Transmembrane helix</keyword>
<dbReference type="RefSeq" id="WP_367955179.1">
    <property type="nucleotide sequence ID" value="NZ_JBDPGJ010000004.1"/>
</dbReference>
<evidence type="ECO:0000256" key="9">
    <source>
        <dbReference type="SAM" id="Phobius"/>
    </source>
</evidence>
<reference evidence="11 12" key="1">
    <citation type="submission" date="2024-05" db="EMBL/GenBank/DDBJ databases">
        <authorList>
            <person name="Jiang F."/>
        </authorList>
    </citation>
    <scope>NUCLEOTIDE SEQUENCE [LARGE SCALE GENOMIC DNA]</scope>
    <source>
        <strain evidence="11 12">LZ166</strain>
    </source>
</reference>
<feature type="transmembrane region" description="Helical" evidence="9">
    <location>
        <begin position="220"/>
        <end position="238"/>
    </location>
</feature>
<comment type="subcellular location">
    <subcellularLocation>
        <location evidence="1">Cell membrane</location>
        <topology evidence="1">Multi-pass membrane protein</topology>
    </subcellularLocation>
</comment>
<dbReference type="CDD" id="cd06581">
    <property type="entry name" value="TM_PBP1_LivM_like"/>
    <property type="match status" value="1"/>
</dbReference>
<dbReference type="InterPro" id="IPR043428">
    <property type="entry name" value="LivM-like"/>
</dbReference>
<keyword evidence="2" id="KW-0813">Transport</keyword>
<gene>
    <name evidence="11" type="ORF">ABGN05_16675</name>
</gene>
<organism evidence="11 12">
    <name type="scientific">Aquibium pacificus</name>
    <dbReference type="NCBI Taxonomy" id="3153579"/>
    <lineage>
        <taxon>Bacteria</taxon>
        <taxon>Pseudomonadati</taxon>
        <taxon>Pseudomonadota</taxon>
        <taxon>Alphaproteobacteria</taxon>
        <taxon>Hyphomicrobiales</taxon>
        <taxon>Phyllobacteriaceae</taxon>
        <taxon>Aquibium</taxon>
    </lineage>
</organism>
<keyword evidence="6 11" id="KW-0067">ATP-binding</keyword>
<evidence type="ECO:0000256" key="7">
    <source>
        <dbReference type="ARBA" id="ARBA00022989"/>
    </source>
</evidence>
<keyword evidence="3" id="KW-1003">Cell membrane</keyword>
<dbReference type="InterPro" id="IPR051120">
    <property type="entry name" value="ABC_AA/LPS_Transport"/>
</dbReference>
<dbReference type="GO" id="GO:0005524">
    <property type="term" value="F:ATP binding"/>
    <property type="evidence" value="ECO:0007669"/>
    <property type="project" value="UniProtKB-KW"/>
</dbReference>
<dbReference type="InterPro" id="IPR003439">
    <property type="entry name" value="ABC_transporter-like_ATP-bd"/>
</dbReference>
<dbReference type="InterPro" id="IPR003593">
    <property type="entry name" value="AAA+_ATPase"/>
</dbReference>
<dbReference type="Pfam" id="PF02653">
    <property type="entry name" value="BPD_transp_2"/>
    <property type="match status" value="1"/>
</dbReference>
<feature type="transmembrane region" description="Helical" evidence="9">
    <location>
        <begin position="245"/>
        <end position="263"/>
    </location>
</feature>
<keyword evidence="8 9" id="KW-0472">Membrane</keyword>
<feature type="transmembrane region" description="Helical" evidence="9">
    <location>
        <begin position="49"/>
        <end position="66"/>
    </location>
</feature>
<evidence type="ECO:0000256" key="5">
    <source>
        <dbReference type="ARBA" id="ARBA00022741"/>
    </source>
</evidence>
<protein>
    <submittedName>
        <fullName evidence="11">ATP-binding cassette domain-containing protein</fullName>
    </submittedName>
</protein>
<comment type="caution">
    <text evidence="11">The sequence shown here is derived from an EMBL/GenBank/DDBJ whole genome shotgun (WGS) entry which is preliminary data.</text>
</comment>
<dbReference type="PANTHER" id="PTHR45772:SF2">
    <property type="entry name" value="ABC TRANSPORTER ATP-BINDING PROTEIN"/>
    <property type="match status" value="1"/>
</dbReference>
<sequence length="600" mass="63218">MVLCLALVPLVSTGSFTLGRYTTAILLMVAALGLNLALGYAGQLVLGHVVIMAVAAYSAAMISVFAELAFVPSLLAGVVIGTIFGTLMMSVGIRVGGWYLALVTLFSVLVLPHAAQLFPEWSGGEFGVTGMASPTLFGYPLGSVGMYLVVVAGFAAVWFASANLINSAWGLRFRALRDAPRAAESVGIDLVSTRLYVYIVSSVPPALAGTLLAFSERFVHYDSFNIGLTLLLLTGVVLGGAGTKWGTIAGMLPLLVLSFWVGPFSPYNAIGLGVGLLVGALIFTNGLVPALLPLMPSAGRKDGIPTTDANPAPLAASMAEAAADPAARDEAVVELTKVEKRFGGNHVLKGLNLSVRRGSLLGVVGPNGSGKSTLLNTLSGFVKPDSGTIKLKGMDIAGWPIHRRAAMGLGRTFQVPQLIDELGPLENIAVGLVARERATYLAPFFQTPGVRKANAERHQASFATFAELRLPNDLLDLTAAKIPLGLKRIVEVGRAIVSRPDVLLLDEPTAGLDDSERAEFGQLLRYLQGAGMTVVVVEHNVPFVLEYCDELVLLESGEITVHADMSKPLPARLRSYLSYAPEHHPGADQASLTQEAQDAS</sequence>
<dbReference type="Pfam" id="PF00005">
    <property type="entry name" value="ABC_tran"/>
    <property type="match status" value="1"/>
</dbReference>
<evidence type="ECO:0000256" key="4">
    <source>
        <dbReference type="ARBA" id="ARBA00022692"/>
    </source>
</evidence>
<dbReference type="Gene3D" id="3.40.50.300">
    <property type="entry name" value="P-loop containing nucleotide triphosphate hydrolases"/>
    <property type="match status" value="1"/>
</dbReference>
<proteinExistence type="predicted"/>
<dbReference type="EMBL" id="JBDPGJ010000004">
    <property type="protein sequence ID" value="MEX0407295.1"/>
    <property type="molecule type" value="Genomic_DNA"/>
</dbReference>
<evidence type="ECO:0000256" key="3">
    <source>
        <dbReference type="ARBA" id="ARBA00022475"/>
    </source>
</evidence>
<accession>A0ABV3SKJ1</accession>
<name>A0ABV3SKJ1_9HYPH</name>
<dbReference type="Proteomes" id="UP001556692">
    <property type="component" value="Unassembled WGS sequence"/>
</dbReference>
<keyword evidence="5" id="KW-0547">Nucleotide-binding</keyword>
<evidence type="ECO:0000256" key="6">
    <source>
        <dbReference type="ARBA" id="ARBA00022840"/>
    </source>
</evidence>
<feature type="transmembrane region" description="Helical" evidence="9">
    <location>
        <begin position="72"/>
        <end position="91"/>
    </location>
</feature>
<evidence type="ECO:0000256" key="1">
    <source>
        <dbReference type="ARBA" id="ARBA00004651"/>
    </source>
</evidence>
<evidence type="ECO:0000256" key="8">
    <source>
        <dbReference type="ARBA" id="ARBA00023136"/>
    </source>
</evidence>
<feature type="domain" description="ABC transporter" evidence="10">
    <location>
        <begin position="333"/>
        <end position="581"/>
    </location>
</feature>
<keyword evidence="4 9" id="KW-0812">Transmembrane</keyword>
<evidence type="ECO:0000313" key="11">
    <source>
        <dbReference type="EMBL" id="MEX0407295.1"/>
    </source>
</evidence>
<dbReference type="InterPro" id="IPR027417">
    <property type="entry name" value="P-loop_NTPase"/>
</dbReference>
<dbReference type="PROSITE" id="PS50893">
    <property type="entry name" value="ABC_TRANSPORTER_2"/>
    <property type="match status" value="1"/>
</dbReference>
<feature type="transmembrane region" description="Helical" evidence="9">
    <location>
        <begin position="138"/>
        <end position="165"/>
    </location>
</feature>
<dbReference type="InterPro" id="IPR001851">
    <property type="entry name" value="ABC_transp_permease"/>
</dbReference>
<feature type="transmembrane region" description="Helical" evidence="9">
    <location>
        <begin position="269"/>
        <end position="292"/>
    </location>
</feature>
<feature type="transmembrane region" description="Helical" evidence="9">
    <location>
        <begin position="98"/>
        <end position="118"/>
    </location>
</feature>
<evidence type="ECO:0000259" key="10">
    <source>
        <dbReference type="PROSITE" id="PS50893"/>
    </source>
</evidence>
<dbReference type="PANTHER" id="PTHR45772">
    <property type="entry name" value="CONSERVED COMPONENT OF ABC TRANSPORTER FOR NATURAL AMINO ACIDS-RELATED"/>
    <property type="match status" value="1"/>
</dbReference>
<keyword evidence="12" id="KW-1185">Reference proteome</keyword>
<feature type="transmembrane region" description="Helical" evidence="9">
    <location>
        <begin position="24"/>
        <end position="42"/>
    </location>
</feature>
<dbReference type="SUPFAM" id="SSF52540">
    <property type="entry name" value="P-loop containing nucleoside triphosphate hydrolases"/>
    <property type="match status" value="1"/>
</dbReference>